<protein>
    <submittedName>
        <fullName evidence="7">Fimbrial protein</fullName>
    </submittedName>
</protein>
<evidence type="ECO:0000256" key="5">
    <source>
        <dbReference type="SAM" id="SignalP"/>
    </source>
</evidence>
<evidence type="ECO:0000256" key="1">
    <source>
        <dbReference type="ARBA" id="ARBA00004561"/>
    </source>
</evidence>
<dbReference type="SUPFAM" id="SSF49401">
    <property type="entry name" value="Bacterial adhesins"/>
    <property type="match status" value="1"/>
</dbReference>
<evidence type="ECO:0000256" key="2">
    <source>
        <dbReference type="ARBA" id="ARBA00006671"/>
    </source>
</evidence>
<evidence type="ECO:0000256" key="4">
    <source>
        <dbReference type="ARBA" id="ARBA00023263"/>
    </source>
</evidence>
<keyword evidence="4" id="KW-0281">Fimbrium</keyword>
<feature type="signal peptide" evidence="5">
    <location>
        <begin position="1"/>
        <end position="19"/>
    </location>
</feature>
<sequence length="195" mass="21668">MKRAIVFLGFILSCINAQAGTSAVFPAPGMSLPEYWGERDVWWHGRAHFSGQVIAPACSLAMEDTYQAIYMGDTPVRELQDTFSGPEKKFRLRLRNCELAGSGSNIFIGSRIRVTFSGREGESRDKFSVIGQAQGINLQIADSSGYLAKSGEVMHPMLLNGNEQSLDYTLRLVRNGKPLQAGDYYAVLRFKVDYE</sequence>
<evidence type="ECO:0000313" key="7">
    <source>
        <dbReference type="EMBL" id="WDU92731.1"/>
    </source>
</evidence>
<feature type="domain" description="Fimbrial-type adhesion" evidence="6">
    <location>
        <begin position="48"/>
        <end position="195"/>
    </location>
</feature>
<comment type="subcellular location">
    <subcellularLocation>
        <location evidence="1">Fimbrium</location>
    </subcellularLocation>
</comment>
<reference evidence="7" key="1">
    <citation type="submission" date="2022-10" db="EMBL/GenBank/DDBJ databases">
        <title>Complete genome of Ep21-8.</title>
        <authorList>
            <person name="Kang Y.-R."/>
            <person name="Kim D.-H."/>
        </authorList>
    </citation>
    <scope>NUCLEOTIDE SEQUENCE</scope>
    <source>
        <strain evidence="7">Ep21-8</strain>
    </source>
</reference>
<dbReference type="InterPro" id="IPR008966">
    <property type="entry name" value="Adhesion_dom_sf"/>
</dbReference>
<evidence type="ECO:0000313" key="8">
    <source>
        <dbReference type="Proteomes" id="UP001223683"/>
    </source>
</evidence>
<gene>
    <name evidence="7" type="ORF">PWJ79_10790</name>
</gene>
<feature type="chain" id="PRO_5043018428" evidence="5">
    <location>
        <begin position="20"/>
        <end position="195"/>
    </location>
</feature>
<dbReference type="GeneID" id="72529052"/>
<keyword evidence="3 5" id="KW-0732">Signal</keyword>
<dbReference type="InterPro" id="IPR036937">
    <property type="entry name" value="Adhesion_dom_fimbrial_sf"/>
</dbReference>
<dbReference type="GO" id="GO:0043709">
    <property type="term" value="P:cell adhesion involved in single-species biofilm formation"/>
    <property type="evidence" value="ECO:0007669"/>
    <property type="project" value="TreeGrafter"/>
</dbReference>
<dbReference type="InterPro" id="IPR000259">
    <property type="entry name" value="Adhesion_dom_fimbrial"/>
</dbReference>
<name>A0AAQ3C3M1_EDWPI</name>
<dbReference type="InterPro" id="IPR050263">
    <property type="entry name" value="Bact_Fimbrial_Adh_Pro"/>
</dbReference>
<dbReference type="RefSeq" id="WP_034162714.1">
    <property type="nucleotide sequence ID" value="NC_013508.1"/>
</dbReference>
<dbReference type="Pfam" id="PF00419">
    <property type="entry name" value="Fimbrial"/>
    <property type="match status" value="1"/>
</dbReference>
<organism evidence="7 8">
    <name type="scientific">Edwardsiella piscicida</name>
    <dbReference type="NCBI Taxonomy" id="1263550"/>
    <lineage>
        <taxon>Bacteria</taxon>
        <taxon>Pseudomonadati</taxon>
        <taxon>Pseudomonadota</taxon>
        <taxon>Gammaproteobacteria</taxon>
        <taxon>Enterobacterales</taxon>
        <taxon>Hafniaceae</taxon>
        <taxon>Edwardsiella</taxon>
    </lineage>
</organism>
<proteinExistence type="inferred from homology"/>
<dbReference type="PANTHER" id="PTHR33420">
    <property type="entry name" value="FIMBRIAL SUBUNIT ELFA-RELATED"/>
    <property type="match status" value="1"/>
</dbReference>
<dbReference type="Gene3D" id="2.60.40.1090">
    <property type="entry name" value="Fimbrial-type adhesion domain"/>
    <property type="match status" value="1"/>
</dbReference>
<dbReference type="Proteomes" id="UP001223683">
    <property type="component" value="Chromosome"/>
</dbReference>
<evidence type="ECO:0000256" key="3">
    <source>
        <dbReference type="ARBA" id="ARBA00022729"/>
    </source>
</evidence>
<evidence type="ECO:0000259" key="6">
    <source>
        <dbReference type="Pfam" id="PF00419"/>
    </source>
</evidence>
<dbReference type="GO" id="GO:0009289">
    <property type="term" value="C:pilus"/>
    <property type="evidence" value="ECO:0007669"/>
    <property type="project" value="UniProtKB-SubCell"/>
</dbReference>
<comment type="similarity">
    <text evidence="2">Belongs to the fimbrial protein family.</text>
</comment>
<dbReference type="EMBL" id="CP118390">
    <property type="protein sequence ID" value="WDU92731.1"/>
    <property type="molecule type" value="Genomic_DNA"/>
</dbReference>
<dbReference type="AlphaFoldDB" id="A0AAQ3C3M1"/>
<dbReference type="PANTHER" id="PTHR33420:SF3">
    <property type="entry name" value="FIMBRIAL SUBUNIT ELFA"/>
    <property type="match status" value="1"/>
</dbReference>
<accession>A0AAQ3C3M1</accession>